<evidence type="ECO:0000256" key="4">
    <source>
        <dbReference type="ARBA" id="ARBA00009524"/>
    </source>
</evidence>
<comment type="catalytic activity">
    <reaction evidence="1 18 19">
        <text>(6R)-NADHX = (6S)-NADHX</text>
        <dbReference type="Rhea" id="RHEA:32215"/>
        <dbReference type="ChEBI" id="CHEBI:64074"/>
        <dbReference type="ChEBI" id="CHEBI:64075"/>
        <dbReference type="EC" id="5.1.99.6"/>
    </reaction>
</comment>
<keyword evidence="23" id="KW-1185">Reference proteome</keyword>
<keyword evidence="6 17" id="KW-0547">Nucleotide-binding</keyword>
<evidence type="ECO:0000256" key="19">
    <source>
        <dbReference type="PIRNR" id="PIRNR017184"/>
    </source>
</evidence>
<evidence type="ECO:0000256" key="11">
    <source>
        <dbReference type="ARBA" id="ARBA00023235"/>
    </source>
</evidence>
<comment type="similarity">
    <text evidence="4 19">In the C-terminal section; belongs to the NnrD/CARKD family.</text>
</comment>
<feature type="binding site" evidence="17">
    <location>
        <position position="439"/>
    </location>
    <ligand>
        <name>AMP</name>
        <dbReference type="ChEBI" id="CHEBI:456215"/>
    </ligand>
</feature>
<dbReference type="PIRSF" id="PIRSF017184">
    <property type="entry name" value="Nnr"/>
    <property type="match status" value="1"/>
</dbReference>
<comment type="similarity">
    <text evidence="17">Belongs to the NnrD/CARKD family.</text>
</comment>
<dbReference type="GO" id="GO:0046496">
    <property type="term" value="P:nicotinamide nucleotide metabolic process"/>
    <property type="evidence" value="ECO:0007669"/>
    <property type="project" value="UniProtKB-UniRule"/>
</dbReference>
<comment type="catalytic activity">
    <reaction evidence="2 18 19">
        <text>(6R)-NADPHX = (6S)-NADPHX</text>
        <dbReference type="Rhea" id="RHEA:32227"/>
        <dbReference type="ChEBI" id="CHEBI:64076"/>
        <dbReference type="ChEBI" id="CHEBI:64077"/>
        <dbReference type="EC" id="5.1.99.6"/>
    </reaction>
</comment>
<dbReference type="NCBIfam" id="TIGR00196">
    <property type="entry name" value="yjeF_cterm"/>
    <property type="match status" value="1"/>
</dbReference>
<comment type="cofactor">
    <cofactor evidence="18 19">
        <name>K(+)</name>
        <dbReference type="ChEBI" id="CHEBI:29103"/>
    </cofactor>
    <text evidence="18 19">Binds 1 potassium ion per subunit.</text>
</comment>
<dbReference type="PROSITE" id="PS51385">
    <property type="entry name" value="YJEF_N"/>
    <property type="match status" value="1"/>
</dbReference>
<evidence type="ECO:0000259" key="20">
    <source>
        <dbReference type="PROSITE" id="PS51383"/>
    </source>
</evidence>
<evidence type="ECO:0000256" key="7">
    <source>
        <dbReference type="ARBA" id="ARBA00022840"/>
    </source>
</evidence>
<evidence type="ECO:0000256" key="14">
    <source>
        <dbReference type="ARBA" id="ARBA00025153"/>
    </source>
</evidence>
<dbReference type="OrthoDB" id="9806925at2"/>
<dbReference type="HAMAP" id="MF_01965">
    <property type="entry name" value="NADHX_dehydratase"/>
    <property type="match status" value="1"/>
</dbReference>
<dbReference type="GO" id="GO:0052856">
    <property type="term" value="F:NAD(P)HX epimerase activity"/>
    <property type="evidence" value="ECO:0007669"/>
    <property type="project" value="UniProtKB-UniRule"/>
</dbReference>
<dbReference type="SUPFAM" id="SSF64153">
    <property type="entry name" value="YjeF N-terminal domain-like"/>
    <property type="match status" value="1"/>
</dbReference>
<name>A0A1M6H0A8_9CLOT</name>
<keyword evidence="13" id="KW-0511">Multifunctional enzyme</keyword>
<evidence type="ECO:0000256" key="6">
    <source>
        <dbReference type="ARBA" id="ARBA00022741"/>
    </source>
</evidence>
<dbReference type="GO" id="GO:0052855">
    <property type="term" value="F:ADP-dependent NAD(P)H-hydrate dehydratase activity"/>
    <property type="evidence" value="ECO:0007669"/>
    <property type="project" value="UniProtKB-UniRule"/>
</dbReference>
<feature type="domain" description="YjeF C-terminal" evidence="20">
    <location>
        <begin position="227"/>
        <end position="497"/>
    </location>
</feature>
<comment type="similarity">
    <text evidence="3 19">In the N-terminal section; belongs to the NnrE/AIBP family.</text>
</comment>
<evidence type="ECO:0000313" key="23">
    <source>
        <dbReference type="Proteomes" id="UP000184080"/>
    </source>
</evidence>
<dbReference type="AlphaFoldDB" id="A0A1M6H0A8"/>
<keyword evidence="9 18" id="KW-0630">Potassium</keyword>
<dbReference type="InterPro" id="IPR030677">
    <property type="entry name" value="Nnr"/>
</dbReference>
<dbReference type="GO" id="GO:0110051">
    <property type="term" value="P:metabolite repair"/>
    <property type="evidence" value="ECO:0007669"/>
    <property type="project" value="TreeGrafter"/>
</dbReference>
<feature type="binding site" evidence="17">
    <location>
        <begin position="411"/>
        <end position="415"/>
    </location>
    <ligand>
        <name>AMP</name>
        <dbReference type="ChEBI" id="CHEBI:456215"/>
    </ligand>
</feature>
<feature type="binding site" evidence="18">
    <location>
        <position position="163"/>
    </location>
    <ligand>
        <name>K(+)</name>
        <dbReference type="ChEBI" id="CHEBI:29103"/>
    </ligand>
</feature>
<evidence type="ECO:0000256" key="13">
    <source>
        <dbReference type="ARBA" id="ARBA00023268"/>
    </source>
</evidence>
<dbReference type="InterPro" id="IPR004443">
    <property type="entry name" value="YjeF_N_dom"/>
</dbReference>
<evidence type="ECO:0000256" key="18">
    <source>
        <dbReference type="HAMAP-Rule" id="MF_01966"/>
    </source>
</evidence>
<feature type="binding site" evidence="17">
    <location>
        <position position="262"/>
    </location>
    <ligand>
        <name>(6S)-NADPHX</name>
        <dbReference type="ChEBI" id="CHEBI:64076"/>
    </ligand>
</feature>
<dbReference type="Proteomes" id="UP000184080">
    <property type="component" value="Unassembled WGS sequence"/>
</dbReference>
<dbReference type="GO" id="GO:0046872">
    <property type="term" value="F:metal ion binding"/>
    <property type="evidence" value="ECO:0007669"/>
    <property type="project" value="UniProtKB-UniRule"/>
</dbReference>
<dbReference type="RefSeq" id="WP_073006652.1">
    <property type="nucleotide sequence ID" value="NZ_FQZO01000003.1"/>
</dbReference>
<keyword evidence="8 17" id="KW-0521">NADP</keyword>
<dbReference type="Gene3D" id="3.40.50.10260">
    <property type="entry name" value="YjeF N-terminal domain"/>
    <property type="match status" value="1"/>
</dbReference>
<dbReference type="InterPro" id="IPR000631">
    <property type="entry name" value="CARKD"/>
</dbReference>
<dbReference type="STRING" id="1121298.SAMN05444401_2316"/>
<evidence type="ECO:0000256" key="8">
    <source>
        <dbReference type="ARBA" id="ARBA00022857"/>
    </source>
</evidence>
<feature type="binding site" evidence="17">
    <location>
        <position position="323"/>
    </location>
    <ligand>
        <name>(6S)-NADPHX</name>
        <dbReference type="ChEBI" id="CHEBI:64076"/>
    </ligand>
</feature>
<keyword evidence="10 17" id="KW-0520">NAD</keyword>
<evidence type="ECO:0000256" key="15">
    <source>
        <dbReference type="ARBA" id="ARBA00048238"/>
    </source>
</evidence>
<dbReference type="SUPFAM" id="SSF53613">
    <property type="entry name" value="Ribokinase-like"/>
    <property type="match status" value="1"/>
</dbReference>
<keyword evidence="11 18" id="KW-0413">Isomerase</keyword>
<evidence type="ECO:0000259" key="21">
    <source>
        <dbReference type="PROSITE" id="PS51385"/>
    </source>
</evidence>
<evidence type="ECO:0000256" key="9">
    <source>
        <dbReference type="ARBA" id="ARBA00022958"/>
    </source>
</evidence>
<feature type="binding site" evidence="18">
    <location>
        <position position="160"/>
    </location>
    <ligand>
        <name>(6S)-NADPHX</name>
        <dbReference type="ChEBI" id="CHEBI:64076"/>
    </ligand>
</feature>
<keyword evidence="7 17" id="KW-0067">ATP-binding</keyword>
<protein>
    <recommendedName>
        <fullName evidence="19">Bifunctional NAD(P)H-hydrate repair enzyme</fullName>
    </recommendedName>
    <alternativeName>
        <fullName evidence="19">Nicotinamide nucleotide repair protein</fullName>
    </alternativeName>
    <domain>
        <recommendedName>
            <fullName evidence="19">ADP-dependent (S)-NAD(P)H-hydrate dehydratase</fullName>
            <ecNumber evidence="19">4.2.1.136</ecNumber>
        </recommendedName>
        <alternativeName>
            <fullName evidence="19">ADP-dependent NAD(P)HX dehydratase</fullName>
        </alternativeName>
    </domain>
    <domain>
        <recommendedName>
            <fullName evidence="19">NAD(P)H-hydrate epimerase</fullName>
            <ecNumber evidence="19">5.1.99.6</ecNumber>
        </recommendedName>
    </domain>
</protein>
<dbReference type="GO" id="GO:0005524">
    <property type="term" value="F:ATP binding"/>
    <property type="evidence" value="ECO:0007669"/>
    <property type="project" value="UniProtKB-UniRule"/>
</dbReference>
<dbReference type="InterPro" id="IPR017953">
    <property type="entry name" value="Carbohydrate_kinase_pred_CS"/>
</dbReference>
<dbReference type="PANTHER" id="PTHR12592:SF0">
    <property type="entry name" value="ATP-DEPENDENT (S)-NAD(P)H-HYDRATE DEHYDRATASE"/>
    <property type="match status" value="1"/>
</dbReference>
<evidence type="ECO:0000256" key="10">
    <source>
        <dbReference type="ARBA" id="ARBA00023027"/>
    </source>
</evidence>
<dbReference type="EC" id="4.2.1.136" evidence="19"/>
<dbReference type="Gene3D" id="3.40.1190.20">
    <property type="match status" value="1"/>
</dbReference>
<comment type="catalytic activity">
    <reaction evidence="16 17 19">
        <text>(6S)-NADPHX + ADP = AMP + phosphate + NADPH + H(+)</text>
        <dbReference type="Rhea" id="RHEA:32235"/>
        <dbReference type="ChEBI" id="CHEBI:15378"/>
        <dbReference type="ChEBI" id="CHEBI:43474"/>
        <dbReference type="ChEBI" id="CHEBI:57783"/>
        <dbReference type="ChEBI" id="CHEBI:64076"/>
        <dbReference type="ChEBI" id="CHEBI:456215"/>
        <dbReference type="ChEBI" id="CHEBI:456216"/>
        <dbReference type="EC" id="4.2.1.136"/>
    </reaction>
</comment>
<accession>A0A1M6H0A8</accession>
<keyword evidence="12 17" id="KW-0456">Lyase</keyword>
<comment type="function">
    <text evidence="14 19">Bifunctional enzyme that catalyzes the epimerization of the S- and R-forms of NAD(P)HX and the dehydration of the S-form of NAD(P)HX at the expense of ADP, which is converted to AMP. This allows the repair of both epimers of NAD(P)HX, a damaged form of NAD(P)H that is a result of enzymatic or heat-dependent hydration.</text>
</comment>
<evidence type="ECO:0000256" key="17">
    <source>
        <dbReference type="HAMAP-Rule" id="MF_01965"/>
    </source>
</evidence>
<dbReference type="Pfam" id="PF03853">
    <property type="entry name" value="YjeF_N"/>
    <property type="match status" value="1"/>
</dbReference>
<proteinExistence type="inferred from homology"/>
<dbReference type="EMBL" id="FQZO01000003">
    <property type="protein sequence ID" value="SHJ15554.1"/>
    <property type="molecule type" value="Genomic_DNA"/>
</dbReference>
<dbReference type="PROSITE" id="PS51383">
    <property type="entry name" value="YJEF_C_3"/>
    <property type="match status" value="1"/>
</dbReference>
<feature type="binding site" evidence="18">
    <location>
        <position position="142"/>
    </location>
    <ligand>
        <name>(6S)-NADPHX</name>
        <dbReference type="ChEBI" id="CHEBI:64076"/>
    </ligand>
</feature>
<evidence type="ECO:0000313" key="22">
    <source>
        <dbReference type="EMBL" id="SHJ15554.1"/>
    </source>
</evidence>
<comment type="function">
    <text evidence="18">Catalyzes the epimerization of the S- and R-forms of NAD(P)HX, a damaged form of NAD(P)H that is a result of enzymatic or heat-dependent hydration. This is a prerequisite for the S-specific NAD(P)H-hydrate dehydratase to allow the repair of both epimers of NAD(P)HX.</text>
</comment>
<dbReference type="InterPro" id="IPR029056">
    <property type="entry name" value="Ribokinase-like"/>
</dbReference>
<dbReference type="NCBIfam" id="TIGR00197">
    <property type="entry name" value="yjeF_nterm"/>
    <property type="match status" value="1"/>
</dbReference>
<evidence type="ECO:0000256" key="5">
    <source>
        <dbReference type="ARBA" id="ARBA00022723"/>
    </source>
</evidence>
<evidence type="ECO:0000256" key="3">
    <source>
        <dbReference type="ARBA" id="ARBA00006001"/>
    </source>
</evidence>
<dbReference type="HAMAP" id="MF_01966">
    <property type="entry name" value="NADHX_epimerase"/>
    <property type="match status" value="1"/>
</dbReference>
<evidence type="ECO:0000256" key="1">
    <source>
        <dbReference type="ARBA" id="ARBA00000013"/>
    </source>
</evidence>
<dbReference type="Pfam" id="PF01256">
    <property type="entry name" value="Carb_kinase"/>
    <property type="match status" value="1"/>
</dbReference>
<dbReference type="PROSITE" id="PS01049">
    <property type="entry name" value="YJEF_C_1"/>
    <property type="match status" value="1"/>
</dbReference>
<comment type="catalytic activity">
    <reaction evidence="15 17 19">
        <text>(6S)-NADHX + ADP = AMP + phosphate + NADH + H(+)</text>
        <dbReference type="Rhea" id="RHEA:32223"/>
        <dbReference type="ChEBI" id="CHEBI:15378"/>
        <dbReference type="ChEBI" id="CHEBI:43474"/>
        <dbReference type="ChEBI" id="CHEBI:57945"/>
        <dbReference type="ChEBI" id="CHEBI:64074"/>
        <dbReference type="ChEBI" id="CHEBI:456215"/>
        <dbReference type="ChEBI" id="CHEBI:456216"/>
        <dbReference type="EC" id="4.2.1.136"/>
    </reaction>
</comment>
<comment type="subunit">
    <text evidence="17">Homotetramer.</text>
</comment>
<dbReference type="EC" id="5.1.99.6" evidence="19"/>
<feature type="domain" description="YjeF N-terminal" evidence="21">
    <location>
        <begin position="9"/>
        <end position="217"/>
    </location>
</feature>
<comment type="similarity">
    <text evidence="18">Belongs to the NnrE/AIBP family.</text>
</comment>
<feature type="binding site" evidence="17">
    <location>
        <position position="440"/>
    </location>
    <ligand>
        <name>(6S)-NADPHX</name>
        <dbReference type="ChEBI" id="CHEBI:64076"/>
    </ligand>
</feature>
<feature type="binding site" evidence="18">
    <location>
        <position position="127"/>
    </location>
    <ligand>
        <name>K(+)</name>
        <dbReference type="ChEBI" id="CHEBI:29103"/>
    </ligand>
</feature>
<keyword evidence="5 18" id="KW-0479">Metal-binding</keyword>
<dbReference type="CDD" id="cd01171">
    <property type="entry name" value="YXKO-related"/>
    <property type="match status" value="1"/>
</dbReference>
<sequence>MKIGTAEILRNMDNYCIEELKIPGIVLMENAALQVVKHLQTDIDNKYCLVCGCGNNGGDGFAIARHLKALDKGVEVFLIGNSSKLSSDSRVNYEILKNMGIKIQKISNVEDFTILRDSLQHSDIIIDSVLGTGLTRNIDELYDSVISIINENSKYIVSVDIPSGMDSSTGEIKGNAIKAHKTVTFELYKRGFINYKSHKHTGEIVVESIGVPKNVINLYHKKEFLTTQEDVRKIIPKRDKFSHKGSFGRVLVIAGSEGYTGAAYITTESAVRSGAGLVTLACNKKIQHILAAKFVEAMTFGYDHVNELLDAVKKADVIALGPGLGSNGETLDIIKFVLDNGKGTLVIDADGINVLSENLDVIKDSNLPIILTPHPGEMARLTDLGIEYINENRMDVAKNFAKENSVIIVLKGYNTIITDGEKVYVNPTGNSTMASGGMGDCLTGIIASLVAQGCEALEASCASVYIHGFAGDKLSKNMHNVNAEHIIEELPFTIKELEI</sequence>
<organism evidence="22 23">
    <name type="scientific">Clostridium amylolyticum</name>
    <dbReference type="NCBI Taxonomy" id="1121298"/>
    <lineage>
        <taxon>Bacteria</taxon>
        <taxon>Bacillati</taxon>
        <taxon>Bacillota</taxon>
        <taxon>Clostridia</taxon>
        <taxon>Eubacteriales</taxon>
        <taxon>Clostridiaceae</taxon>
        <taxon>Clostridium</taxon>
    </lineage>
</organism>
<feature type="binding site" evidence="18">
    <location>
        <position position="56"/>
    </location>
    <ligand>
        <name>K(+)</name>
        <dbReference type="ChEBI" id="CHEBI:29103"/>
    </ligand>
</feature>
<comment type="function">
    <text evidence="17">Catalyzes the dehydration of the S-form of NAD(P)HX at the expense of ADP, which is converted to AMP. Together with NAD(P)HX epimerase, which catalyzes the epimerization of the S- and R-forms, the enzyme allows the repair of both epimers of NAD(P)HX, a damaged form of NAD(P)H that is a result of enzymatic or heat-dependent hydration.</text>
</comment>
<reference evidence="22 23" key="1">
    <citation type="submission" date="2016-11" db="EMBL/GenBank/DDBJ databases">
        <authorList>
            <person name="Jaros S."/>
            <person name="Januszkiewicz K."/>
            <person name="Wedrychowicz H."/>
        </authorList>
    </citation>
    <scope>NUCLEOTIDE SEQUENCE [LARGE SCALE GENOMIC DNA]</scope>
    <source>
        <strain evidence="22 23">DSM 21864</strain>
    </source>
</reference>
<gene>
    <name evidence="17" type="primary">nnrD</name>
    <name evidence="18" type="synonym">nnrE</name>
    <name evidence="22" type="ORF">SAMN05444401_2316</name>
</gene>
<evidence type="ECO:0000256" key="12">
    <source>
        <dbReference type="ARBA" id="ARBA00023239"/>
    </source>
</evidence>
<evidence type="ECO:0000256" key="2">
    <source>
        <dbReference type="ARBA" id="ARBA00000909"/>
    </source>
</evidence>
<feature type="binding site" evidence="18">
    <location>
        <begin position="55"/>
        <end position="59"/>
    </location>
    <ligand>
        <name>(6S)-NADPHX</name>
        <dbReference type="ChEBI" id="CHEBI:64076"/>
    </ligand>
</feature>
<feature type="binding site" evidence="18">
    <location>
        <begin position="131"/>
        <end position="137"/>
    </location>
    <ligand>
        <name>(6S)-NADPHX</name>
        <dbReference type="ChEBI" id="CHEBI:64076"/>
    </ligand>
</feature>
<comment type="cofactor">
    <cofactor evidence="17">
        <name>Mg(2+)</name>
        <dbReference type="ChEBI" id="CHEBI:18420"/>
    </cofactor>
</comment>
<dbReference type="PANTHER" id="PTHR12592">
    <property type="entry name" value="ATP-DEPENDENT (S)-NAD(P)H-HYDRATE DEHYDRATASE FAMILY MEMBER"/>
    <property type="match status" value="1"/>
</dbReference>
<evidence type="ECO:0000256" key="16">
    <source>
        <dbReference type="ARBA" id="ARBA00049209"/>
    </source>
</evidence>
<dbReference type="InterPro" id="IPR036652">
    <property type="entry name" value="YjeF_N_dom_sf"/>
</dbReference>
<feature type="binding site" evidence="17">
    <location>
        <position position="374"/>
    </location>
    <ligand>
        <name>(6S)-NADPHX</name>
        <dbReference type="ChEBI" id="CHEBI:64076"/>
    </ligand>
</feature>